<dbReference type="InterPro" id="IPR003593">
    <property type="entry name" value="AAA+_ATPase"/>
</dbReference>
<dbReference type="SUPFAM" id="SSF46689">
    <property type="entry name" value="Homeodomain-like"/>
    <property type="match status" value="1"/>
</dbReference>
<dbReference type="InterPro" id="IPR000014">
    <property type="entry name" value="PAS"/>
</dbReference>
<dbReference type="eggNOG" id="COG3829">
    <property type="taxonomic scope" value="Bacteria"/>
</dbReference>
<dbReference type="InterPro" id="IPR002078">
    <property type="entry name" value="Sigma_54_int"/>
</dbReference>
<keyword evidence="8" id="KW-1185">Reference proteome</keyword>
<evidence type="ECO:0000256" key="5">
    <source>
        <dbReference type="ARBA" id="ARBA00023163"/>
    </source>
</evidence>
<dbReference type="STRING" id="897.B2D07_19275"/>
<keyword evidence="2" id="KW-0067">ATP-binding</keyword>
<dbReference type="GO" id="GO:0005524">
    <property type="term" value="F:ATP binding"/>
    <property type="evidence" value="ECO:0007669"/>
    <property type="project" value="UniProtKB-KW"/>
</dbReference>
<dbReference type="PROSITE" id="PS00688">
    <property type="entry name" value="SIGMA54_INTERACT_3"/>
    <property type="match status" value="1"/>
</dbReference>
<dbReference type="GO" id="GO:0043565">
    <property type="term" value="F:sequence-specific DNA binding"/>
    <property type="evidence" value="ECO:0007669"/>
    <property type="project" value="InterPro"/>
</dbReference>
<accession>S7TRA9</accession>
<gene>
    <name evidence="7" type="ORF">dsmv_2525</name>
</gene>
<dbReference type="Gene3D" id="3.30.450.20">
    <property type="entry name" value="PAS domain"/>
    <property type="match status" value="1"/>
</dbReference>
<keyword evidence="4" id="KW-0238">DNA-binding</keyword>
<dbReference type="GO" id="GO:0006355">
    <property type="term" value="P:regulation of DNA-templated transcription"/>
    <property type="evidence" value="ECO:0007669"/>
    <property type="project" value="InterPro"/>
</dbReference>
<evidence type="ECO:0000259" key="6">
    <source>
        <dbReference type="PROSITE" id="PS50045"/>
    </source>
</evidence>
<dbReference type="FunFam" id="3.40.50.300:FF:000006">
    <property type="entry name" value="DNA-binding transcriptional regulator NtrC"/>
    <property type="match status" value="1"/>
</dbReference>
<dbReference type="EMBL" id="ATHJ01000088">
    <property type="protein sequence ID" value="EPR39677.1"/>
    <property type="molecule type" value="Genomic_DNA"/>
</dbReference>
<dbReference type="Pfam" id="PF00158">
    <property type="entry name" value="Sigma54_activat"/>
    <property type="match status" value="1"/>
</dbReference>
<evidence type="ECO:0000256" key="1">
    <source>
        <dbReference type="ARBA" id="ARBA00022741"/>
    </source>
</evidence>
<proteinExistence type="predicted"/>
<evidence type="ECO:0000313" key="8">
    <source>
        <dbReference type="Proteomes" id="UP000014977"/>
    </source>
</evidence>
<dbReference type="InterPro" id="IPR009057">
    <property type="entry name" value="Homeodomain-like_sf"/>
</dbReference>
<keyword evidence="3" id="KW-0805">Transcription regulation</keyword>
<dbReference type="InterPro" id="IPR035965">
    <property type="entry name" value="PAS-like_dom_sf"/>
</dbReference>
<dbReference type="AlphaFoldDB" id="S7TRA9"/>
<dbReference type="InterPro" id="IPR002197">
    <property type="entry name" value="HTH_Fis"/>
</dbReference>
<dbReference type="Pfam" id="PF13188">
    <property type="entry name" value="PAS_8"/>
    <property type="match status" value="1"/>
</dbReference>
<dbReference type="PRINTS" id="PR01590">
    <property type="entry name" value="HTHFIS"/>
</dbReference>
<protein>
    <submittedName>
        <fullName evidence="7">PAS modulated sigma54 specific transcriptional regulator, Fis family</fullName>
    </submittedName>
</protein>
<keyword evidence="5" id="KW-0804">Transcription</keyword>
<dbReference type="InterPro" id="IPR025944">
    <property type="entry name" value="Sigma_54_int_dom_CS"/>
</dbReference>
<dbReference type="SUPFAM" id="SSF52540">
    <property type="entry name" value="P-loop containing nucleoside triphosphate hydrolases"/>
    <property type="match status" value="1"/>
</dbReference>
<dbReference type="PROSITE" id="PS50045">
    <property type="entry name" value="SIGMA54_INTERACT_4"/>
    <property type="match status" value="1"/>
</dbReference>
<dbReference type="NCBIfam" id="TIGR00229">
    <property type="entry name" value="sensory_box"/>
    <property type="match status" value="1"/>
</dbReference>
<dbReference type="CDD" id="cd00009">
    <property type="entry name" value="AAA"/>
    <property type="match status" value="1"/>
</dbReference>
<keyword evidence="1" id="KW-0547">Nucleotide-binding</keyword>
<dbReference type="PROSITE" id="PS00676">
    <property type="entry name" value="SIGMA54_INTERACT_2"/>
    <property type="match status" value="1"/>
</dbReference>
<sequence length="619" mass="69192">MILASPYIIMKSYTQNAALISDAKPQESPGLGKPYHPLPVSAAPNALTERIKELNCLYGISNLFENQDVSLSWIMQRAVDLIPAAWQYPENACARIRIDGQEYTSRHFIPTRWRQNACIELNGCRVGEVEVCYTAPPPGGDDVAFLEEEDRLLRAISERLSRVLWLKRAEEALKESEERYRVLTEQVEEGVTLVQNSRFCYVNPAFCKIFDVTSAAEMVNGWVHTPPAGNADEIARLYDIVTADVIATKVEAIHRLIRSGKVLWIQVCHSSISYKGRPALLSTFKDVTEIKEQQLAAQRRADLLHDENRVLRSSLKERYRLGEILGRSPAMQEVYELILKAATTDASVAIFGESGSGKELVAHAIHDHSARKKNTFVAVNCGAVQESLFEREFFGHRKGAFSSAHADAPGYLDLADGGTLFLDEIGELTVNMQAKLLRAIEGGGYRPVGGIECAAADFRMISASNTALSERVQDGKMRSDFFYRIQVIQIQLPPLRTRKQDIPLLVEHFLRKMKPTSGITRVPGSVMDILTEYDWPGNVRELRNVLQRYVTLGTLEFLSPDPNVNTVSPLTELNLRQAVRQLEKSLILKALRQAGGNRTQAASLLGISRRALFRKMSTP</sequence>
<dbReference type="Pfam" id="PF02954">
    <property type="entry name" value="HTH_8"/>
    <property type="match status" value="1"/>
</dbReference>
<dbReference type="InterPro" id="IPR027417">
    <property type="entry name" value="P-loop_NTPase"/>
</dbReference>
<dbReference type="SMART" id="SM00382">
    <property type="entry name" value="AAA"/>
    <property type="match status" value="1"/>
</dbReference>
<comment type="caution">
    <text evidence="7">The sequence shown here is derived from an EMBL/GenBank/DDBJ whole genome shotgun (WGS) entry which is preliminary data.</text>
</comment>
<reference evidence="7 8" key="1">
    <citation type="journal article" date="2013" name="Genome Announc.">
        <title>Draft genome sequences for three mercury-methylating, sulfate-reducing bacteria.</title>
        <authorList>
            <person name="Brown S.D."/>
            <person name="Hurt R.A.Jr."/>
            <person name="Gilmour C.C."/>
            <person name="Elias D.A."/>
        </authorList>
    </citation>
    <scope>NUCLEOTIDE SEQUENCE [LARGE SCALE GENOMIC DNA]</scope>
    <source>
        <strain evidence="7 8">DSM 2059</strain>
    </source>
</reference>
<dbReference type="Gene3D" id="1.10.10.60">
    <property type="entry name" value="Homeodomain-like"/>
    <property type="match status" value="1"/>
</dbReference>
<dbReference type="Proteomes" id="UP000014977">
    <property type="component" value="Unassembled WGS sequence"/>
</dbReference>
<evidence type="ECO:0000256" key="3">
    <source>
        <dbReference type="ARBA" id="ARBA00023015"/>
    </source>
</evidence>
<evidence type="ECO:0000313" key="7">
    <source>
        <dbReference type="EMBL" id="EPR39677.1"/>
    </source>
</evidence>
<dbReference type="Gene3D" id="3.40.50.300">
    <property type="entry name" value="P-loop containing nucleotide triphosphate hydrolases"/>
    <property type="match status" value="1"/>
</dbReference>
<dbReference type="SUPFAM" id="SSF55785">
    <property type="entry name" value="PYP-like sensor domain (PAS domain)"/>
    <property type="match status" value="1"/>
</dbReference>
<evidence type="ECO:0000256" key="4">
    <source>
        <dbReference type="ARBA" id="ARBA00023125"/>
    </source>
</evidence>
<dbReference type="InterPro" id="IPR025943">
    <property type="entry name" value="Sigma_54_int_dom_ATP-bd_2"/>
</dbReference>
<feature type="domain" description="Sigma-54 factor interaction" evidence="6">
    <location>
        <begin position="324"/>
        <end position="551"/>
    </location>
</feature>
<organism evidence="7 8">
    <name type="scientific">Desulfococcus multivorans DSM 2059</name>
    <dbReference type="NCBI Taxonomy" id="1121405"/>
    <lineage>
        <taxon>Bacteria</taxon>
        <taxon>Pseudomonadati</taxon>
        <taxon>Thermodesulfobacteriota</taxon>
        <taxon>Desulfobacteria</taxon>
        <taxon>Desulfobacterales</taxon>
        <taxon>Desulfococcaceae</taxon>
        <taxon>Desulfococcus</taxon>
    </lineage>
</organism>
<dbReference type="Pfam" id="PF25601">
    <property type="entry name" value="AAA_lid_14"/>
    <property type="match status" value="1"/>
</dbReference>
<dbReference type="InterPro" id="IPR058031">
    <property type="entry name" value="AAA_lid_NorR"/>
</dbReference>
<evidence type="ECO:0000256" key="2">
    <source>
        <dbReference type="ARBA" id="ARBA00022840"/>
    </source>
</evidence>
<dbReference type="Gene3D" id="1.10.8.60">
    <property type="match status" value="1"/>
</dbReference>
<name>S7TRA9_DESML</name>
<dbReference type="PANTHER" id="PTHR32071">
    <property type="entry name" value="TRANSCRIPTIONAL REGULATORY PROTEIN"/>
    <property type="match status" value="1"/>
</dbReference>